<name>A0AAV9H4Z9_9PEZI</name>
<organism evidence="2 3">
    <name type="scientific">Podospora aff. communis PSN243</name>
    <dbReference type="NCBI Taxonomy" id="3040156"/>
    <lineage>
        <taxon>Eukaryota</taxon>
        <taxon>Fungi</taxon>
        <taxon>Dikarya</taxon>
        <taxon>Ascomycota</taxon>
        <taxon>Pezizomycotina</taxon>
        <taxon>Sordariomycetes</taxon>
        <taxon>Sordariomycetidae</taxon>
        <taxon>Sordariales</taxon>
        <taxon>Podosporaceae</taxon>
        <taxon>Podospora</taxon>
    </lineage>
</organism>
<protein>
    <submittedName>
        <fullName evidence="2">Uncharacterized protein</fullName>
    </submittedName>
</protein>
<dbReference type="EMBL" id="MU865918">
    <property type="protein sequence ID" value="KAK4454056.1"/>
    <property type="molecule type" value="Genomic_DNA"/>
</dbReference>
<evidence type="ECO:0000313" key="3">
    <source>
        <dbReference type="Proteomes" id="UP001321760"/>
    </source>
</evidence>
<gene>
    <name evidence="2" type="ORF">QBC34DRAFT_394126</name>
</gene>
<dbReference type="AlphaFoldDB" id="A0AAV9H4Z9"/>
<evidence type="ECO:0000256" key="1">
    <source>
        <dbReference type="SAM" id="MobiDB-lite"/>
    </source>
</evidence>
<keyword evidence="3" id="KW-1185">Reference proteome</keyword>
<reference evidence="2" key="2">
    <citation type="submission" date="2023-05" db="EMBL/GenBank/DDBJ databases">
        <authorList>
            <consortium name="Lawrence Berkeley National Laboratory"/>
            <person name="Steindorff A."/>
            <person name="Hensen N."/>
            <person name="Bonometti L."/>
            <person name="Westerberg I."/>
            <person name="Brannstrom I.O."/>
            <person name="Guillou S."/>
            <person name="Cros-Aarteil S."/>
            <person name="Calhoun S."/>
            <person name="Haridas S."/>
            <person name="Kuo A."/>
            <person name="Mondo S."/>
            <person name="Pangilinan J."/>
            <person name="Riley R."/>
            <person name="Labutti K."/>
            <person name="Andreopoulos B."/>
            <person name="Lipzen A."/>
            <person name="Chen C."/>
            <person name="Yanf M."/>
            <person name="Daum C."/>
            <person name="Ng V."/>
            <person name="Clum A."/>
            <person name="Ohm R."/>
            <person name="Martin F."/>
            <person name="Silar P."/>
            <person name="Natvig D."/>
            <person name="Lalanne C."/>
            <person name="Gautier V."/>
            <person name="Ament-Velasquez S.L."/>
            <person name="Kruys A."/>
            <person name="Hutchinson M.I."/>
            <person name="Powell A.J."/>
            <person name="Barry K."/>
            <person name="Miller A.N."/>
            <person name="Grigoriev I.V."/>
            <person name="Debuchy R."/>
            <person name="Gladieux P."/>
            <person name="Thoren M.H."/>
            <person name="Johannesson H."/>
        </authorList>
    </citation>
    <scope>NUCLEOTIDE SEQUENCE</scope>
    <source>
        <strain evidence="2">PSN243</strain>
    </source>
</reference>
<proteinExistence type="predicted"/>
<feature type="region of interest" description="Disordered" evidence="1">
    <location>
        <begin position="128"/>
        <end position="154"/>
    </location>
</feature>
<accession>A0AAV9H4Z9</accession>
<comment type="caution">
    <text evidence="2">The sequence shown here is derived from an EMBL/GenBank/DDBJ whole genome shotgun (WGS) entry which is preliminary data.</text>
</comment>
<dbReference type="Proteomes" id="UP001321760">
    <property type="component" value="Unassembled WGS sequence"/>
</dbReference>
<sequence>MRRRDVAKIAIPPYLELAAKKRATTISIKSPSKQTSNRSYQKRRSPAKTVEPGKATQQEKEGARQFHATCATRNGCMVHPPPENPIASRLGKSEERRGETLKEKQIPPKVCHHRKKKTSLLRTQLSLESTPSKRETTNPSAIPPPIGTITIKDGGWESKMGGGRRERGKPSLAPLSLLLRNGESLPSLSHPHGPGLDVSSLLRCKREVWLQGQLTSKGLSVGETRDEARGIAT</sequence>
<feature type="compositionally biased region" description="Basic and acidic residues" evidence="1">
    <location>
        <begin position="91"/>
        <end position="101"/>
    </location>
</feature>
<feature type="compositionally biased region" description="Polar residues" evidence="1">
    <location>
        <begin position="24"/>
        <end position="39"/>
    </location>
</feature>
<evidence type="ECO:0000313" key="2">
    <source>
        <dbReference type="EMBL" id="KAK4454056.1"/>
    </source>
</evidence>
<feature type="region of interest" description="Disordered" evidence="1">
    <location>
        <begin position="21"/>
        <end position="101"/>
    </location>
</feature>
<reference evidence="2" key="1">
    <citation type="journal article" date="2023" name="Mol. Phylogenet. Evol.">
        <title>Genome-scale phylogeny and comparative genomics of the fungal order Sordariales.</title>
        <authorList>
            <person name="Hensen N."/>
            <person name="Bonometti L."/>
            <person name="Westerberg I."/>
            <person name="Brannstrom I.O."/>
            <person name="Guillou S."/>
            <person name="Cros-Aarteil S."/>
            <person name="Calhoun S."/>
            <person name="Haridas S."/>
            <person name="Kuo A."/>
            <person name="Mondo S."/>
            <person name="Pangilinan J."/>
            <person name="Riley R."/>
            <person name="LaButti K."/>
            <person name="Andreopoulos B."/>
            <person name="Lipzen A."/>
            <person name="Chen C."/>
            <person name="Yan M."/>
            <person name="Daum C."/>
            <person name="Ng V."/>
            <person name="Clum A."/>
            <person name="Steindorff A."/>
            <person name="Ohm R.A."/>
            <person name="Martin F."/>
            <person name="Silar P."/>
            <person name="Natvig D.O."/>
            <person name="Lalanne C."/>
            <person name="Gautier V."/>
            <person name="Ament-Velasquez S.L."/>
            <person name="Kruys A."/>
            <person name="Hutchinson M.I."/>
            <person name="Powell A.J."/>
            <person name="Barry K."/>
            <person name="Miller A.N."/>
            <person name="Grigoriev I.V."/>
            <person name="Debuchy R."/>
            <person name="Gladieux P."/>
            <person name="Hiltunen Thoren M."/>
            <person name="Johannesson H."/>
        </authorList>
    </citation>
    <scope>NUCLEOTIDE SEQUENCE</scope>
    <source>
        <strain evidence="2">PSN243</strain>
    </source>
</reference>